<dbReference type="Proteomes" id="UP001225072">
    <property type="component" value="Unassembled WGS sequence"/>
</dbReference>
<evidence type="ECO:0000313" key="4">
    <source>
        <dbReference type="EMBL" id="MDQ1095273.1"/>
    </source>
</evidence>
<dbReference type="CDD" id="cd04301">
    <property type="entry name" value="NAT_SF"/>
    <property type="match status" value="1"/>
</dbReference>
<comment type="caution">
    <text evidence="4">The sequence shown here is derived from an EMBL/GenBank/DDBJ whole genome shotgun (WGS) entry which is preliminary data.</text>
</comment>
<dbReference type="SUPFAM" id="SSF55729">
    <property type="entry name" value="Acyl-CoA N-acyltransferases (Nat)"/>
    <property type="match status" value="1"/>
</dbReference>
<accession>A0ABU0TDX3</accession>
<dbReference type="Pfam" id="PF00583">
    <property type="entry name" value="Acetyltransf_1"/>
    <property type="match status" value="1"/>
</dbReference>
<evidence type="ECO:0000313" key="5">
    <source>
        <dbReference type="Proteomes" id="UP001225072"/>
    </source>
</evidence>
<gene>
    <name evidence="4" type="ORF">QE404_000420</name>
</gene>
<keyword evidence="2" id="KW-0012">Acyltransferase</keyword>
<organism evidence="4 5">
    <name type="scientific">Chryseobacterium camelliae</name>
    <dbReference type="NCBI Taxonomy" id="1265445"/>
    <lineage>
        <taxon>Bacteria</taxon>
        <taxon>Pseudomonadati</taxon>
        <taxon>Bacteroidota</taxon>
        <taxon>Flavobacteriia</taxon>
        <taxon>Flavobacteriales</taxon>
        <taxon>Weeksellaceae</taxon>
        <taxon>Chryseobacterium group</taxon>
        <taxon>Chryseobacterium</taxon>
    </lineage>
</organism>
<dbReference type="InterPro" id="IPR008125">
    <property type="entry name" value="Streptothricin_AcTrfase"/>
</dbReference>
<reference evidence="4 5" key="1">
    <citation type="submission" date="2023-07" db="EMBL/GenBank/DDBJ databases">
        <title>Functional and genomic diversity of the sorghum phyllosphere microbiome.</title>
        <authorList>
            <person name="Shade A."/>
        </authorList>
    </citation>
    <scope>NUCLEOTIDE SEQUENCE [LARGE SCALE GENOMIC DNA]</scope>
    <source>
        <strain evidence="4 5">SORGH_AS_1064</strain>
    </source>
</reference>
<dbReference type="EMBL" id="JAUTAL010000001">
    <property type="protein sequence ID" value="MDQ1095273.1"/>
    <property type="molecule type" value="Genomic_DNA"/>
</dbReference>
<dbReference type="InterPro" id="IPR016181">
    <property type="entry name" value="Acyl_CoA_acyltransferase"/>
</dbReference>
<dbReference type="PANTHER" id="PTHR42919">
    <property type="entry name" value="N-ALPHA-ACETYLTRANSFERASE"/>
    <property type="match status" value="1"/>
</dbReference>
<protein>
    <submittedName>
        <fullName evidence="4">Ribosomal protein S18 acetylase RimI-like enzyme</fullName>
    </submittedName>
</protein>
<evidence type="ECO:0000256" key="1">
    <source>
        <dbReference type="ARBA" id="ARBA00022679"/>
    </source>
</evidence>
<sequence>MHAHKIDPEGFLDIRSLGKLNYDPLPDWGLNGYKTDKILAVCSIETPNEFELILREKKQSYQKDWKQQYDIEMLNAIISEGHSFGAFYQSELIGWVICRFRADNRSLVIENMLVSEPFRGQNIGRMLIKAANREARSLGCRMVELETQNTNYPAVEFYRKCGFSITGWNSKRYEDATETAVFMSYDLID</sequence>
<dbReference type="PANTHER" id="PTHR42919:SF8">
    <property type="entry name" value="N-ALPHA-ACETYLTRANSFERASE 50"/>
    <property type="match status" value="1"/>
</dbReference>
<proteinExistence type="predicted"/>
<dbReference type="PROSITE" id="PS51186">
    <property type="entry name" value="GNAT"/>
    <property type="match status" value="1"/>
</dbReference>
<dbReference type="InterPro" id="IPR000182">
    <property type="entry name" value="GNAT_dom"/>
</dbReference>
<dbReference type="RefSeq" id="WP_307445885.1">
    <property type="nucleotide sequence ID" value="NZ_JAUTAL010000001.1"/>
</dbReference>
<dbReference type="PRINTS" id="PR01754">
    <property type="entry name" value="SACTRNSFRASE"/>
</dbReference>
<name>A0ABU0TDX3_9FLAO</name>
<keyword evidence="5" id="KW-1185">Reference proteome</keyword>
<dbReference type="InterPro" id="IPR051556">
    <property type="entry name" value="N-term/lysine_N-AcTrnsfr"/>
</dbReference>
<dbReference type="Gene3D" id="3.40.630.30">
    <property type="match status" value="1"/>
</dbReference>
<evidence type="ECO:0000256" key="2">
    <source>
        <dbReference type="ARBA" id="ARBA00023315"/>
    </source>
</evidence>
<keyword evidence="1" id="KW-0808">Transferase</keyword>
<feature type="domain" description="N-acetyltransferase" evidence="3">
    <location>
        <begin position="40"/>
        <end position="188"/>
    </location>
</feature>
<evidence type="ECO:0000259" key="3">
    <source>
        <dbReference type="PROSITE" id="PS51186"/>
    </source>
</evidence>